<sequence length="165" mass="18944">MGIKNIHVYTLLAIFVNILKISHEQVFICAKRIDDSPYYIKSVSVTGCNKGECRYLGYDHQTFNVTFISFLNSDTAKAITKMRWPGLNERDHWIGDYDLCELNILPCPIYYGAEYNVALRFAVPNNSGGRDIWTTMTIEGDNRKIFSCVKALFRKDEGEPYIPRA</sequence>
<comment type="caution">
    <text evidence="3">The sequence shown here is derived from an EMBL/GenBank/DDBJ whole genome shotgun (WGS) entry which is preliminary data.</text>
</comment>
<dbReference type="SUPFAM" id="SSF81296">
    <property type="entry name" value="E set domains"/>
    <property type="match status" value="1"/>
</dbReference>
<proteinExistence type="predicted"/>
<accession>A0A0C2IL32</accession>
<feature type="signal peptide" evidence="1">
    <location>
        <begin position="1"/>
        <end position="24"/>
    </location>
</feature>
<keyword evidence="1" id="KW-0732">Signal</keyword>
<organism evidence="3 4">
    <name type="scientific">Thelohanellus kitauei</name>
    <name type="common">Myxosporean</name>
    <dbReference type="NCBI Taxonomy" id="669202"/>
    <lineage>
        <taxon>Eukaryota</taxon>
        <taxon>Metazoa</taxon>
        <taxon>Cnidaria</taxon>
        <taxon>Myxozoa</taxon>
        <taxon>Myxosporea</taxon>
        <taxon>Bivalvulida</taxon>
        <taxon>Platysporina</taxon>
        <taxon>Myxobolidae</taxon>
        <taxon>Thelohanellus</taxon>
    </lineage>
</organism>
<dbReference type="AlphaFoldDB" id="A0A0C2IL32"/>
<dbReference type="InterPro" id="IPR014756">
    <property type="entry name" value="Ig_E-set"/>
</dbReference>
<dbReference type="InterPro" id="IPR003172">
    <property type="entry name" value="ML_dom"/>
</dbReference>
<name>A0A0C2IL32_THEKT</name>
<keyword evidence="4" id="KW-1185">Reference proteome</keyword>
<reference evidence="3 4" key="1">
    <citation type="journal article" date="2014" name="Genome Biol. Evol.">
        <title>The genome of the myxosporean Thelohanellus kitauei shows adaptations to nutrient acquisition within its fish host.</title>
        <authorList>
            <person name="Yang Y."/>
            <person name="Xiong J."/>
            <person name="Zhou Z."/>
            <person name="Huo F."/>
            <person name="Miao W."/>
            <person name="Ran C."/>
            <person name="Liu Y."/>
            <person name="Zhang J."/>
            <person name="Feng J."/>
            <person name="Wang M."/>
            <person name="Wang M."/>
            <person name="Wang L."/>
            <person name="Yao B."/>
        </authorList>
    </citation>
    <scope>NUCLEOTIDE SEQUENCE [LARGE SCALE GENOMIC DNA]</scope>
    <source>
        <strain evidence="3">Wuqing</strain>
    </source>
</reference>
<feature type="domain" description="MD-2-related lipid-recognition" evidence="2">
    <location>
        <begin position="29"/>
        <end position="151"/>
    </location>
</feature>
<feature type="chain" id="PRO_5002150476" description="MD-2-related lipid-recognition domain-containing protein" evidence="1">
    <location>
        <begin position="25"/>
        <end position="165"/>
    </location>
</feature>
<evidence type="ECO:0000256" key="1">
    <source>
        <dbReference type="SAM" id="SignalP"/>
    </source>
</evidence>
<dbReference type="EMBL" id="JWZT01003604">
    <property type="protein sequence ID" value="KII66119.1"/>
    <property type="molecule type" value="Genomic_DNA"/>
</dbReference>
<protein>
    <recommendedName>
        <fullName evidence="2">MD-2-related lipid-recognition domain-containing protein</fullName>
    </recommendedName>
</protein>
<evidence type="ECO:0000259" key="2">
    <source>
        <dbReference type="Pfam" id="PF02221"/>
    </source>
</evidence>
<dbReference type="Pfam" id="PF02221">
    <property type="entry name" value="E1_DerP2_DerF2"/>
    <property type="match status" value="1"/>
</dbReference>
<dbReference type="Proteomes" id="UP000031668">
    <property type="component" value="Unassembled WGS sequence"/>
</dbReference>
<dbReference type="Gene3D" id="2.60.40.770">
    <property type="match status" value="1"/>
</dbReference>
<evidence type="ECO:0000313" key="4">
    <source>
        <dbReference type="Proteomes" id="UP000031668"/>
    </source>
</evidence>
<gene>
    <name evidence="3" type="ORF">RF11_11935</name>
</gene>
<evidence type="ECO:0000313" key="3">
    <source>
        <dbReference type="EMBL" id="KII66119.1"/>
    </source>
</evidence>